<dbReference type="PANTHER" id="PTHR33133">
    <property type="entry name" value="OS08G0107100 PROTEIN-RELATED"/>
    <property type="match status" value="1"/>
</dbReference>
<keyword evidence="1" id="KW-1133">Transmembrane helix</keyword>
<evidence type="ECO:0000256" key="1">
    <source>
        <dbReference type="SAM" id="Phobius"/>
    </source>
</evidence>
<evidence type="ECO:0000313" key="3">
    <source>
        <dbReference type="Proteomes" id="UP001055439"/>
    </source>
</evidence>
<gene>
    <name evidence="2" type="ORF">MUK42_22345</name>
</gene>
<sequence>MDCFSFRPVVSSVAGMFHITTNLCQEGRRLDCRWKLEKLKLHAVASSMFKKQTHPCIEFAMAKAMKIIRRSLHAFSRSYQAFAAVAAFLVFPASAATLLAQSLPGLSSPILRSISSRLAFLFEAVGFPPSQFFSLLNSKLSQSIFTFVSTLPFALTFSLLAKASVLRTTYGIPRRGADSLLHLYPSLALTHLFNSLLVLSANAAVLSLLFLAFNVLDVLHLSSSGSVLVLSASGVILYSFVLAIAVATCNLSVVISAVDGRGGYHSILKTLVLLRGRTATAISLTLPASLGMAAIEALFQYRVVRPYRLTARFHPSAVWEAFSIVYVHSLLVVLDTIIACVFLRSCKSAVWSSWSKYDHEVDVTSQEKIALRV</sequence>
<protein>
    <recommendedName>
        <fullName evidence="4">Transmembrane protein</fullName>
    </recommendedName>
</protein>
<feature type="transmembrane region" description="Helical" evidence="1">
    <location>
        <begin position="144"/>
        <end position="166"/>
    </location>
</feature>
<dbReference type="Proteomes" id="UP001055439">
    <property type="component" value="Chromosome 6"/>
</dbReference>
<feature type="transmembrane region" description="Helical" evidence="1">
    <location>
        <begin position="187"/>
        <end position="216"/>
    </location>
</feature>
<accession>A0A9E7GEN4</accession>
<dbReference type="AlphaFoldDB" id="A0A9E7GEN4"/>
<dbReference type="OrthoDB" id="687732at2759"/>
<feature type="transmembrane region" description="Helical" evidence="1">
    <location>
        <begin position="321"/>
        <end position="343"/>
    </location>
</feature>
<keyword evidence="3" id="KW-1185">Reference proteome</keyword>
<feature type="transmembrane region" description="Helical" evidence="1">
    <location>
        <begin position="279"/>
        <end position="301"/>
    </location>
</feature>
<evidence type="ECO:0000313" key="2">
    <source>
        <dbReference type="EMBL" id="URE13994.1"/>
    </source>
</evidence>
<feature type="transmembrane region" description="Helical" evidence="1">
    <location>
        <begin position="236"/>
        <end position="258"/>
    </location>
</feature>
<dbReference type="PANTHER" id="PTHR33133:SF3">
    <property type="entry name" value="TRANSMEMBRANE PROTEIN"/>
    <property type="match status" value="1"/>
</dbReference>
<feature type="transmembrane region" description="Helical" evidence="1">
    <location>
        <begin position="79"/>
        <end position="100"/>
    </location>
</feature>
<organism evidence="2 3">
    <name type="scientific">Musa troglodytarum</name>
    <name type="common">fe'i banana</name>
    <dbReference type="NCBI Taxonomy" id="320322"/>
    <lineage>
        <taxon>Eukaryota</taxon>
        <taxon>Viridiplantae</taxon>
        <taxon>Streptophyta</taxon>
        <taxon>Embryophyta</taxon>
        <taxon>Tracheophyta</taxon>
        <taxon>Spermatophyta</taxon>
        <taxon>Magnoliopsida</taxon>
        <taxon>Liliopsida</taxon>
        <taxon>Zingiberales</taxon>
        <taxon>Musaceae</taxon>
        <taxon>Musa</taxon>
    </lineage>
</organism>
<dbReference type="EMBL" id="CP097508">
    <property type="protein sequence ID" value="URE13994.1"/>
    <property type="molecule type" value="Genomic_DNA"/>
</dbReference>
<proteinExistence type="predicted"/>
<reference evidence="2" key="1">
    <citation type="submission" date="2022-05" db="EMBL/GenBank/DDBJ databases">
        <title>The Musa troglodytarum L. genome provides insights into the mechanism of non-climacteric behaviour and enrichment of carotenoids.</title>
        <authorList>
            <person name="Wang J."/>
        </authorList>
    </citation>
    <scope>NUCLEOTIDE SEQUENCE</scope>
    <source>
        <tissue evidence="2">Leaf</tissue>
    </source>
</reference>
<keyword evidence="1" id="KW-0472">Membrane</keyword>
<name>A0A9E7GEN4_9LILI</name>
<keyword evidence="1" id="KW-0812">Transmembrane</keyword>
<evidence type="ECO:0008006" key="4">
    <source>
        <dbReference type="Google" id="ProtNLM"/>
    </source>
</evidence>